<evidence type="ECO:0000256" key="1">
    <source>
        <dbReference type="ARBA" id="ARBA00004651"/>
    </source>
</evidence>
<feature type="transmembrane region" description="Helical" evidence="7">
    <location>
        <begin position="304"/>
        <end position="324"/>
    </location>
</feature>
<feature type="transmembrane region" description="Helical" evidence="7">
    <location>
        <begin position="196"/>
        <end position="215"/>
    </location>
</feature>
<feature type="transmembrane region" description="Helical" evidence="7">
    <location>
        <begin position="265"/>
        <end position="284"/>
    </location>
</feature>
<keyword evidence="5 7" id="KW-1133">Transmembrane helix</keyword>
<evidence type="ECO:0000313" key="10">
    <source>
        <dbReference type="Proteomes" id="UP000315017"/>
    </source>
</evidence>
<protein>
    <submittedName>
        <fullName evidence="9">Inner membrane protein YjiY</fullName>
    </submittedName>
</protein>
<feature type="transmembrane region" description="Helical" evidence="7">
    <location>
        <begin position="543"/>
        <end position="562"/>
    </location>
</feature>
<feature type="transmembrane region" description="Helical" evidence="7">
    <location>
        <begin position="6"/>
        <end position="26"/>
    </location>
</feature>
<dbReference type="RefSeq" id="WP_145083598.1">
    <property type="nucleotide sequence ID" value="NZ_CP036274.1"/>
</dbReference>
<sequence>MNLLWIVLPSAVILTIAYFTYGSLLVRLFKLDPKRITPAEELNDGLDFEPLPASSLLPQHFSAIAAAGPIVGPIVAGLTFGWLPALIWILIGSIFIGGVHDMAALVASIRHRATSIAMVVKEHMSGLSYTLFLTFIWIALVYIIVAFTDVTSGSFIAAANAEAGGVSGGAIATSSLLYLILPIVMGLLVKFLKMPMWLATVIFVPLVGVAIWVGQFAPFDLGKQFSLSEGDARKAWDVLLLAYCLIAGMVPVWMLLQPRGHLGGYFLYAALGAGAIGVCFGGATAQYPAFRGFTVDNGSGITTLFPALFIMIACGACSGFHSLIASGTTSKQLKTESDAKSIGYGAMLMEAMVAIISLCCVMMFAQGAPELNLKNGPNMIYAHGIGKFMQVISTNPGFVTFAISFGLMAFTTFVYDTLDVCTRLGRYILQELTGMHNKIGMFIGTALTAGTPLFFLLRHPSDAAIPVWRIFWNLFGASNQLLAALTLLGVTVWLWRTRRAWWVWIVTGIPTVWMYVMSTWALIVLTLPKFYSEGKWSVPTDPVPWAGVVLMILAAIMLFEAIRVLATMGNPPQPEPKFEAKPATV</sequence>
<evidence type="ECO:0000256" key="3">
    <source>
        <dbReference type="ARBA" id="ARBA00022475"/>
    </source>
</evidence>
<keyword evidence="3" id="KW-1003">Cell membrane</keyword>
<evidence type="ECO:0000313" key="9">
    <source>
        <dbReference type="EMBL" id="QDU25150.1"/>
    </source>
</evidence>
<dbReference type="KEGG" id="aagg:ETAA8_02120"/>
<keyword evidence="6 7" id="KW-0472">Membrane</keyword>
<evidence type="ECO:0000256" key="2">
    <source>
        <dbReference type="ARBA" id="ARBA00007755"/>
    </source>
</evidence>
<feature type="transmembrane region" description="Helical" evidence="7">
    <location>
        <begin position="439"/>
        <end position="458"/>
    </location>
</feature>
<dbReference type="EMBL" id="CP036274">
    <property type="protein sequence ID" value="QDU25150.1"/>
    <property type="molecule type" value="Genomic_DNA"/>
</dbReference>
<dbReference type="PANTHER" id="PTHR30252">
    <property type="entry name" value="INNER MEMBRANE PEPTIDE TRANSPORTER"/>
    <property type="match status" value="1"/>
</dbReference>
<feature type="transmembrane region" description="Helical" evidence="7">
    <location>
        <begin position="501"/>
        <end position="523"/>
    </location>
</feature>
<dbReference type="GO" id="GO:0009267">
    <property type="term" value="P:cellular response to starvation"/>
    <property type="evidence" value="ECO:0007669"/>
    <property type="project" value="InterPro"/>
</dbReference>
<dbReference type="GO" id="GO:0005886">
    <property type="term" value="C:plasma membrane"/>
    <property type="evidence" value="ECO:0007669"/>
    <property type="project" value="UniProtKB-SubCell"/>
</dbReference>
<comment type="similarity">
    <text evidence="2">Belongs to the peptide transporter carbon starvation (CstA) (TC 2.A.114) family.</text>
</comment>
<dbReference type="PANTHER" id="PTHR30252:SF0">
    <property type="entry name" value="PEPTIDE TRANSPORTER CSTA"/>
    <property type="match status" value="1"/>
</dbReference>
<keyword evidence="4 7" id="KW-0812">Transmembrane</keyword>
<dbReference type="Pfam" id="PF02554">
    <property type="entry name" value="CstA"/>
    <property type="match status" value="2"/>
</dbReference>
<feature type="transmembrane region" description="Helical" evidence="7">
    <location>
        <begin position="344"/>
        <end position="365"/>
    </location>
</feature>
<feature type="transmembrane region" description="Helical" evidence="7">
    <location>
        <begin position="168"/>
        <end position="189"/>
    </location>
</feature>
<feature type="transmembrane region" description="Helical" evidence="7">
    <location>
        <begin position="398"/>
        <end position="418"/>
    </location>
</feature>
<gene>
    <name evidence="9" type="primary">yjiY</name>
    <name evidence="9" type="ORF">ETAA8_02120</name>
</gene>
<keyword evidence="10" id="KW-1185">Reference proteome</keyword>
<organism evidence="9 10">
    <name type="scientific">Anatilimnocola aggregata</name>
    <dbReference type="NCBI Taxonomy" id="2528021"/>
    <lineage>
        <taxon>Bacteria</taxon>
        <taxon>Pseudomonadati</taxon>
        <taxon>Planctomycetota</taxon>
        <taxon>Planctomycetia</taxon>
        <taxon>Pirellulales</taxon>
        <taxon>Pirellulaceae</taxon>
        <taxon>Anatilimnocola</taxon>
    </lineage>
</organism>
<evidence type="ECO:0000256" key="4">
    <source>
        <dbReference type="ARBA" id="ARBA00022692"/>
    </source>
</evidence>
<feature type="transmembrane region" description="Helical" evidence="7">
    <location>
        <begin position="61"/>
        <end position="80"/>
    </location>
</feature>
<name>A0A517Y4N6_9BACT</name>
<accession>A0A517Y4N6</accession>
<reference evidence="9 10" key="1">
    <citation type="submission" date="2019-02" db="EMBL/GenBank/DDBJ databases">
        <title>Deep-cultivation of Planctomycetes and their phenomic and genomic characterization uncovers novel biology.</title>
        <authorList>
            <person name="Wiegand S."/>
            <person name="Jogler M."/>
            <person name="Boedeker C."/>
            <person name="Pinto D."/>
            <person name="Vollmers J."/>
            <person name="Rivas-Marin E."/>
            <person name="Kohn T."/>
            <person name="Peeters S.H."/>
            <person name="Heuer A."/>
            <person name="Rast P."/>
            <person name="Oberbeckmann S."/>
            <person name="Bunk B."/>
            <person name="Jeske O."/>
            <person name="Meyerdierks A."/>
            <person name="Storesund J.E."/>
            <person name="Kallscheuer N."/>
            <person name="Luecker S."/>
            <person name="Lage O.M."/>
            <person name="Pohl T."/>
            <person name="Merkel B.J."/>
            <person name="Hornburger P."/>
            <person name="Mueller R.-W."/>
            <person name="Bruemmer F."/>
            <person name="Labrenz M."/>
            <person name="Spormann A.M."/>
            <person name="Op den Camp H."/>
            <person name="Overmann J."/>
            <person name="Amann R."/>
            <person name="Jetten M.S.M."/>
            <person name="Mascher T."/>
            <person name="Medema M.H."/>
            <person name="Devos D.P."/>
            <person name="Kaster A.-K."/>
            <person name="Ovreas L."/>
            <person name="Rohde M."/>
            <person name="Galperin M.Y."/>
            <person name="Jogler C."/>
        </authorList>
    </citation>
    <scope>NUCLEOTIDE SEQUENCE [LARGE SCALE GENOMIC DNA]</scope>
    <source>
        <strain evidence="9 10">ETA_A8</strain>
    </source>
</reference>
<evidence type="ECO:0000256" key="7">
    <source>
        <dbReference type="SAM" id="Phobius"/>
    </source>
</evidence>
<evidence type="ECO:0000256" key="5">
    <source>
        <dbReference type="ARBA" id="ARBA00022989"/>
    </source>
</evidence>
<feature type="transmembrane region" description="Helical" evidence="7">
    <location>
        <begin position="470"/>
        <end position="494"/>
    </location>
</feature>
<feature type="transmembrane region" description="Helical" evidence="7">
    <location>
        <begin position="127"/>
        <end position="148"/>
    </location>
</feature>
<dbReference type="OrthoDB" id="9761224at2"/>
<dbReference type="InterPro" id="IPR051605">
    <property type="entry name" value="CstA"/>
</dbReference>
<feature type="domain" description="CstA N-terminal" evidence="8">
    <location>
        <begin position="4"/>
        <end position="367"/>
    </location>
</feature>
<comment type="subcellular location">
    <subcellularLocation>
        <location evidence="1">Cell membrane</location>
        <topology evidence="1">Multi-pass membrane protein</topology>
    </subcellularLocation>
</comment>
<feature type="transmembrane region" description="Helical" evidence="7">
    <location>
        <begin position="86"/>
        <end position="107"/>
    </location>
</feature>
<dbReference type="AlphaFoldDB" id="A0A517Y4N6"/>
<feature type="domain" description="CstA N-terminal" evidence="8">
    <location>
        <begin position="372"/>
        <end position="521"/>
    </location>
</feature>
<evidence type="ECO:0000259" key="8">
    <source>
        <dbReference type="Pfam" id="PF02554"/>
    </source>
</evidence>
<proteinExistence type="inferred from homology"/>
<dbReference type="InterPro" id="IPR003706">
    <property type="entry name" value="CstA_N"/>
</dbReference>
<evidence type="ECO:0000256" key="6">
    <source>
        <dbReference type="ARBA" id="ARBA00023136"/>
    </source>
</evidence>
<feature type="transmembrane region" description="Helical" evidence="7">
    <location>
        <begin position="235"/>
        <end position="256"/>
    </location>
</feature>
<dbReference type="Proteomes" id="UP000315017">
    <property type="component" value="Chromosome"/>
</dbReference>